<evidence type="ECO:0000313" key="1">
    <source>
        <dbReference type="EMBL" id="CAL1402738.1"/>
    </source>
</evidence>
<proteinExistence type="predicted"/>
<sequence length="136" mass="14762">MEIERKGSWASGDGSEAGREAVAWALAWPTAAYNESSLLAEAGQRGPLVARRRDLGGYYESSLLALPLPRDAGHAIPMGQQMDVSTSNLHSAMCLVRRRFRPACLLSSGGSRGACLEEALHHTSLLVPSTRYYERC</sequence>
<organism evidence="1 2">
    <name type="scientific">Linum trigynum</name>
    <dbReference type="NCBI Taxonomy" id="586398"/>
    <lineage>
        <taxon>Eukaryota</taxon>
        <taxon>Viridiplantae</taxon>
        <taxon>Streptophyta</taxon>
        <taxon>Embryophyta</taxon>
        <taxon>Tracheophyta</taxon>
        <taxon>Spermatophyta</taxon>
        <taxon>Magnoliopsida</taxon>
        <taxon>eudicotyledons</taxon>
        <taxon>Gunneridae</taxon>
        <taxon>Pentapetalae</taxon>
        <taxon>rosids</taxon>
        <taxon>fabids</taxon>
        <taxon>Malpighiales</taxon>
        <taxon>Linaceae</taxon>
        <taxon>Linum</taxon>
    </lineage>
</organism>
<reference evidence="1 2" key="1">
    <citation type="submission" date="2024-04" db="EMBL/GenBank/DDBJ databases">
        <authorList>
            <person name="Fracassetti M."/>
        </authorList>
    </citation>
    <scope>NUCLEOTIDE SEQUENCE [LARGE SCALE GENOMIC DNA]</scope>
</reference>
<gene>
    <name evidence="1" type="ORF">LTRI10_LOCUS42717</name>
</gene>
<keyword evidence="2" id="KW-1185">Reference proteome</keyword>
<dbReference type="Proteomes" id="UP001497516">
    <property type="component" value="Chromosome 7"/>
</dbReference>
<accession>A0AAV2FWI4</accession>
<name>A0AAV2FWI4_9ROSI</name>
<protein>
    <submittedName>
        <fullName evidence="1">Uncharacterized protein</fullName>
    </submittedName>
</protein>
<evidence type="ECO:0000313" key="2">
    <source>
        <dbReference type="Proteomes" id="UP001497516"/>
    </source>
</evidence>
<dbReference type="AlphaFoldDB" id="A0AAV2FWI4"/>
<dbReference type="EMBL" id="OZ034820">
    <property type="protein sequence ID" value="CAL1402738.1"/>
    <property type="molecule type" value="Genomic_DNA"/>
</dbReference>